<gene>
    <name evidence="1" type="ORF">MM415B05508_0009</name>
</gene>
<evidence type="ECO:0000313" key="1">
    <source>
        <dbReference type="EMBL" id="QJA95271.1"/>
    </source>
</evidence>
<dbReference type="EMBL" id="MT143300">
    <property type="protein sequence ID" value="QJA95271.1"/>
    <property type="molecule type" value="Genomic_DNA"/>
</dbReference>
<organism evidence="1">
    <name type="scientific">viral metagenome</name>
    <dbReference type="NCBI Taxonomy" id="1070528"/>
    <lineage>
        <taxon>unclassified sequences</taxon>
        <taxon>metagenomes</taxon>
        <taxon>organismal metagenomes</taxon>
    </lineage>
</organism>
<sequence length="60" mass="7324">MKHKRRIDEVFHDLLHYQAKIASYLEYENVVDANKTLLEMAEYTRNEMVREMGYERKSDD</sequence>
<reference evidence="1" key="1">
    <citation type="submission" date="2020-03" db="EMBL/GenBank/DDBJ databases">
        <title>The deep terrestrial virosphere.</title>
        <authorList>
            <person name="Holmfeldt K."/>
            <person name="Nilsson E."/>
            <person name="Simone D."/>
            <person name="Lopez-Fernandez M."/>
            <person name="Wu X."/>
            <person name="de Brujin I."/>
            <person name="Lundin D."/>
            <person name="Andersson A."/>
            <person name="Bertilsson S."/>
            <person name="Dopson M."/>
        </authorList>
    </citation>
    <scope>NUCLEOTIDE SEQUENCE</scope>
    <source>
        <strain evidence="1">MM415B05508</strain>
    </source>
</reference>
<accession>A0A6M3LQH0</accession>
<name>A0A6M3LQH0_9ZZZZ</name>
<protein>
    <submittedName>
        <fullName evidence="1">Uncharacterized protein</fullName>
    </submittedName>
</protein>
<dbReference type="AlphaFoldDB" id="A0A6M3LQH0"/>
<proteinExistence type="predicted"/>